<keyword evidence="2" id="KW-1185">Reference proteome</keyword>
<dbReference type="AlphaFoldDB" id="A0A6A5UN51"/>
<evidence type="ECO:0000313" key="1">
    <source>
        <dbReference type="EMBL" id="KAF1966361.1"/>
    </source>
</evidence>
<accession>A0A6A5UN51</accession>
<sequence length="389" mass="44431">MSAVSSPRGGTHNLHTLHGDVLHEILLLSPDRKSLWHLILTHPAVYHAFQERRRLILRTVFKTEASLSRLKMDAVDSFLDRLQVKIPIDAAALREALWPRFEPQLPALLPSRWATALLLCYHSSNLKDEALTFTKRTTTKLLNHALPPTREARTFARAAIRTYVAANLAEDALQFQEAFLYRLDPRSSEHSLWTKELVPRYRALKGPEQALQLQRSHWELYQTTLGPNSDITLDWARSIVHEHQCAGDHQQAILFHQRVRNTLDPTTAQYVAWSRQQIQMLQKLNRTEEALLVTEDVWRNLQPDSAGYRAWTAQLSAQYEAVGRANAAVAVCEAAWTTIKTRLDRSPNDEAWKYHAHGTALMLAKAYRRNGRKEDALALEAIAKSLRAL</sequence>
<protein>
    <recommendedName>
        <fullName evidence="3">TPR-like protein</fullName>
    </recommendedName>
</protein>
<name>A0A6A5UN51_9PLEO</name>
<dbReference type="EMBL" id="ML976747">
    <property type="protein sequence ID" value="KAF1966361.1"/>
    <property type="molecule type" value="Genomic_DNA"/>
</dbReference>
<dbReference type="OrthoDB" id="3750487at2759"/>
<gene>
    <name evidence="1" type="ORF">BU23DRAFT_574087</name>
</gene>
<proteinExistence type="predicted"/>
<reference evidence="1" key="1">
    <citation type="journal article" date="2020" name="Stud. Mycol.">
        <title>101 Dothideomycetes genomes: a test case for predicting lifestyles and emergence of pathogens.</title>
        <authorList>
            <person name="Haridas S."/>
            <person name="Albert R."/>
            <person name="Binder M."/>
            <person name="Bloem J."/>
            <person name="Labutti K."/>
            <person name="Salamov A."/>
            <person name="Andreopoulos B."/>
            <person name="Baker S."/>
            <person name="Barry K."/>
            <person name="Bills G."/>
            <person name="Bluhm B."/>
            <person name="Cannon C."/>
            <person name="Castanera R."/>
            <person name="Culley D."/>
            <person name="Daum C."/>
            <person name="Ezra D."/>
            <person name="Gonzalez J."/>
            <person name="Henrissat B."/>
            <person name="Kuo A."/>
            <person name="Liang C."/>
            <person name="Lipzen A."/>
            <person name="Lutzoni F."/>
            <person name="Magnuson J."/>
            <person name="Mondo S."/>
            <person name="Nolan M."/>
            <person name="Ohm R."/>
            <person name="Pangilinan J."/>
            <person name="Park H.-J."/>
            <person name="Ramirez L."/>
            <person name="Alfaro M."/>
            <person name="Sun H."/>
            <person name="Tritt A."/>
            <person name="Yoshinaga Y."/>
            <person name="Zwiers L.-H."/>
            <person name="Turgeon B."/>
            <person name="Goodwin S."/>
            <person name="Spatafora J."/>
            <person name="Crous P."/>
            <person name="Grigoriev I."/>
        </authorList>
    </citation>
    <scope>NUCLEOTIDE SEQUENCE</scope>
    <source>
        <strain evidence="1">CBS 107.79</strain>
    </source>
</reference>
<evidence type="ECO:0000313" key="2">
    <source>
        <dbReference type="Proteomes" id="UP000800036"/>
    </source>
</evidence>
<evidence type="ECO:0008006" key="3">
    <source>
        <dbReference type="Google" id="ProtNLM"/>
    </source>
</evidence>
<organism evidence="1 2">
    <name type="scientific">Bimuria novae-zelandiae CBS 107.79</name>
    <dbReference type="NCBI Taxonomy" id="1447943"/>
    <lineage>
        <taxon>Eukaryota</taxon>
        <taxon>Fungi</taxon>
        <taxon>Dikarya</taxon>
        <taxon>Ascomycota</taxon>
        <taxon>Pezizomycotina</taxon>
        <taxon>Dothideomycetes</taxon>
        <taxon>Pleosporomycetidae</taxon>
        <taxon>Pleosporales</taxon>
        <taxon>Massarineae</taxon>
        <taxon>Didymosphaeriaceae</taxon>
        <taxon>Bimuria</taxon>
    </lineage>
</organism>
<dbReference type="InterPro" id="IPR011990">
    <property type="entry name" value="TPR-like_helical_dom_sf"/>
</dbReference>
<dbReference type="Gene3D" id="1.25.40.10">
    <property type="entry name" value="Tetratricopeptide repeat domain"/>
    <property type="match status" value="1"/>
</dbReference>
<dbReference type="Proteomes" id="UP000800036">
    <property type="component" value="Unassembled WGS sequence"/>
</dbReference>